<comment type="caution">
    <text evidence="2">The sequence shown here is derived from an EMBL/GenBank/DDBJ whole genome shotgun (WGS) entry which is preliminary data.</text>
</comment>
<keyword evidence="3" id="KW-1185">Reference proteome</keyword>
<name>A0ABP6SNH9_9ACTN</name>
<evidence type="ECO:0000313" key="3">
    <source>
        <dbReference type="Proteomes" id="UP001499990"/>
    </source>
</evidence>
<gene>
    <name evidence="2" type="ORF">GCM10020367_70790</name>
</gene>
<sequence>MPGLRGQVVADLQVDHPKGGHDLLIEHAARLTLRHLEVSGHLGQVFVDLAGYVRGHVRGGAAGNGQRGDPVLSAAVLGQRAGFNQQRVGVEDGQQHRPVQHHRVERRSGGDQQRRCRIGTVKRHGSSVVTATDIRAGFLGGAGCPAGSLPAGQPAACRQRLAGSE</sequence>
<feature type="region of interest" description="Disordered" evidence="1">
    <location>
        <begin position="91"/>
        <end position="113"/>
    </location>
</feature>
<evidence type="ECO:0000313" key="2">
    <source>
        <dbReference type="EMBL" id="GAA3381052.1"/>
    </source>
</evidence>
<accession>A0ABP6SNH9</accession>
<evidence type="ECO:0000256" key="1">
    <source>
        <dbReference type="SAM" id="MobiDB-lite"/>
    </source>
</evidence>
<organism evidence="2 3">
    <name type="scientific">Streptomyces sannanensis</name>
    <dbReference type="NCBI Taxonomy" id="285536"/>
    <lineage>
        <taxon>Bacteria</taxon>
        <taxon>Bacillati</taxon>
        <taxon>Actinomycetota</taxon>
        <taxon>Actinomycetes</taxon>
        <taxon>Kitasatosporales</taxon>
        <taxon>Streptomycetaceae</taxon>
        <taxon>Streptomyces</taxon>
    </lineage>
</organism>
<dbReference type="Proteomes" id="UP001499990">
    <property type="component" value="Unassembled WGS sequence"/>
</dbReference>
<proteinExistence type="predicted"/>
<reference evidence="3" key="1">
    <citation type="journal article" date="2019" name="Int. J. Syst. Evol. Microbiol.">
        <title>The Global Catalogue of Microorganisms (GCM) 10K type strain sequencing project: providing services to taxonomists for standard genome sequencing and annotation.</title>
        <authorList>
            <consortium name="The Broad Institute Genomics Platform"/>
            <consortium name="The Broad Institute Genome Sequencing Center for Infectious Disease"/>
            <person name="Wu L."/>
            <person name="Ma J."/>
        </authorList>
    </citation>
    <scope>NUCLEOTIDE SEQUENCE [LARGE SCALE GENOMIC DNA]</scope>
    <source>
        <strain evidence="3">JCM 9651</strain>
    </source>
</reference>
<protein>
    <submittedName>
        <fullName evidence="2">Uncharacterized protein</fullName>
    </submittedName>
</protein>
<dbReference type="EMBL" id="BAAAYL010000003">
    <property type="protein sequence ID" value="GAA3381052.1"/>
    <property type="molecule type" value="Genomic_DNA"/>
</dbReference>